<dbReference type="AlphaFoldDB" id="W9XVF9"/>
<feature type="compositionally biased region" description="Polar residues" evidence="1">
    <location>
        <begin position="190"/>
        <end position="202"/>
    </location>
</feature>
<evidence type="ECO:0000313" key="2">
    <source>
        <dbReference type="EMBL" id="EXJ74244.1"/>
    </source>
</evidence>
<proteinExistence type="predicted"/>
<gene>
    <name evidence="2" type="ORF">A1O5_02540</name>
</gene>
<evidence type="ECO:0000256" key="1">
    <source>
        <dbReference type="SAM" id="MobiDB-lite"/>
    </source>
</evidence>
<organism evidence="2 3">
    <name type="scientific">Cladophialophora psammophila CBS 110553</name>
    <dbReference type="NCBI Taxonomy" id="1182543"/>
    <lineage>
        <taxon>Eukaryota</taxon>
        <taxon>Fungi</taxon>
        <taxon>Dikarya</taxon>
        <taxon>Ascomycota</taxon>
        <taxon>Pezizomycotina</taxon>
        <taxon>Eurotiomycetes</taxon>
        <taxon>Chaetothyriomycetidae</taxon>
        <taxon>Chaetothyriales</taxon>
        <taxon>Herpotrichiellaceae</taxon>
        <taxon>Cladophialophora</taxon>
    </lineage>
</organism>
<dbReference type="Proteomes" id="UP000019471">
    <property type="component" value="Unassembled WGS sequence"/>
</dbReference>
<name>W9XVF9_9EURO</name>
<dbReference type="HOGENOM" id="CLU_117714_0_0_1"/>
<dbReference type="OrthoDB" id="5244524at2759"/>
<feature type="region of interest" description="Disordered" evidence="1">
    <location>
        <begin position="175"/>
        <end position="202"/>
    </location>
</feature>
<dbReference type="eggNOG" id="ENOG502SXQF">
    <property type="taxonomic scope" value="Eukaryota"/>
</dbReference>
<dbReference type="EMBL" id="AMGX01000003">
    <property type="protein sequence ID" value="EXJ74244.1"/>
    <property type="molecule type" value="Genomic_DNA"/>
</dbReference>
<comment type="caution">
    <text evidence="2">The sequence shown here is derived from an EMBL/GenBank/DDBJ whole genome shotgun (WGS) entry which is preliminary data.</text>
</comment>
<dbReference type="STRING" id="1182543.W9XVF9"/>
<protein>
    <submittedName>
        <fullName evidence="2">Uncharacterized protein</fullName>
    </submittedName>
</protein>
<reference evidence="2 3" key="1">
    <citation type="submission" date="2013-03" db="EMBL/GenBank/DDBJ databases">
        <title>The Genome Sequence of Cladophialophora psammophila CBS 110553.</title>
        <authorList>
            <consortium name="The Broad Institute Genomics Platform"/>
            <person name="Cuomo C."/>
            <person name="de Hoog S."/>
            <person name="Gorbushina A."/>
            <person name="Walker B."/>
            <person name="Young S.K."/>
            <person name="Zeng Q."/>
            <person name="Gargeya S."/>
            <person name="Fitzgerald M."/>
            <person name="Haas B."/>
            <person name="Abouelleil A."/>
            <person name="Allen A.W."/>
            <person name="Alvarado L."/>
            <person name="Arachchi H.M."/>
            <person name="Berlin A.M."/>
            <person name="Chapman S.B."/>
            <person name="Gainer-Dewar J."/>
            <person name="Goldberg J."/>
            <person name="Griggs A."/>
            <person name="Gujja S."/>
            <person name="Hansen M."/>
            <person name="Howarth C."/>
            <person name="Imamovic A."/>
            <person name="Ireland A."/>
            <person name="Larimer J."/>
            <person name="McCowan C."/>
            <person name="Murphy C."/>
            <person name="Pearson M."/>
            <person name="Poon T.W."/>
            <person name="Priest M."/>
            <person name="Roberts A."/>
            <person name="Saif S."/>
            <person name="Shea T."/>
            <person name="Sisk P."/>
            <person name="Sykes S."/>
            <person name="Wortman J."/>
            <person name="Nusbaum C."/>
            <person name="Birren B."/>
        </authorList>
    </citation>
    <scope>NUCLEOTIDE SEQUENCE [LARGE SCALE GENOMIC DNA]</scope>
    <source>
        <strain evidence="2 3">CBS 110553</strain>
    </source>
</reference>
<dbReference type="GeneID" id="19187271"/>
<evidence type="ECO:0000313" key="3">
    <source>
        <dbReference type="Proteomes" id="UP000019471"/>
    </source>
</evidence>
<keyword evidence="3" id="KW-1185">Reference proteome</keyword>
<accession>W9XVF9</accession>
<dbReference type="RefSeq" id="XP_007741344.1">
    <property type="nucleotide sequence ID" value="XM_007743154.1"/>
</dbReference>
<sequence>MYRKPSGQMGFSFNRFMTNAFPNFANDNPERDADLTMDEKDTLWTHQVTRAEAAQRSPMTLDAGSALMAGITPNNKISARIHKELVKNGIIDPSAPLGIDTTRITPKFAHQLAFISVAAQRKVVGMLFFWEEEAIRWRLLEQEQAEIETAMGVVEGGVTEETKKELQVRLQSVRMRKAMSPSQRPPVHGASSQESLGLPQYS</sequence>